<dbReference type="GO" id="GO:0042910">
    <property type="term" value="F:xenobiotic transmembrane transporter activity"/>
    <property type="evidence" value="ECO:0007669"/>
    <property type="project" value="TreeGrafter"/>
</dbReference>
<feature type="transmembrane region" description="Helical" evidence="1">
    <location>
        <begin position="387"/>
        <end position="411"/>
    </location>
</feature>
<dbReference type="EMBL" id="CP032100">
    <property type="protein sequence ID" value="AXX89197.1"/>
    <property type="molecule type" value="Genomic_DNA"/>
</dbReference>
<evidence type="ECO:0000256" key="1">
    <source>
        <dbReference type="SAM" id="Phobius"/>
    </source>
</evidence>
<dbReference type="Gene3D" id="3.30.70.1440">
    <property type="entry name" value="Multidrug efflux transporter AcrB pore domain"/>
    <property type="match status" value="1"/>
</dbReference>
<feature type="transmembrane region" description="Helical" evidence="1">
    <location>
        <begin position="464"/>
        <end position="487"/>
    </location>
</feature>
<dbReference type="GO" id="GO:0005886">
    <property type="term" value="C:plasma membrane"/>
    <property type="evidence" value="ECO:0007669"/>
    <property type="project" value="TreeGrafter"/>
</dbReference>
<feature type="transmembrane region" description="Helical" evidence="1">
    <location>
        <begin position="860"/>
        <end position="880"/>
    </location>
</feature>
<dbReference type="PANTHER" id="PTHR32063">
    <property type="match status" value="1"/>
</dbReference>
<accession>A0AAD0SPU7</accession>
<feature type="transmembrane region" description="Helical" evidence="1">
    <location>
        <begin position="887"/>
        <end position="906"/>
    </location>
</feature>
<keyword evidence="1" id="KW-0472">Membrane</keyword>
<gene>
    <name evidence="2" type="ORF">ASUIS_0701</name>
</gene>
<dbReference type="PANTHER" id="PTHR32063:SF0">
    <property type="entry name" value="SWARMING MOTILITY PROTEIN SWRC"/>
    <property type="match status" value="1"/>
</dbReference>
<dbReference type="InterPro" id="IPR001036">
    <property type="entry name" value="Acrflvin-R"/>
</dbReference>
<feature type="transmembrane region" description="Helical" evidence="1">
    <location>
        <begin position="362"/>
        <end position="381"/>
    </location>
</feature>
<feature type="transmembrane region" description="Helical" evidence="1">
    <location>
        <begin position="918"/>
        <end position="939"/>
    </location>
</feature>
<dbReference type="InterPro" id="IPR027463">
    <property type="entry name" value="AcrB_DN_DC_subdom"/>
</dbReference>
<dbReference type="SUPFAM" id="SSF82714">
    <property type="entry name" value="Multidrug efflux transporter AcrB TolC docking domain, DN and DC subdomains"/>
    <property type="match status" value="2"/>
</dbReference>
<feature type="transmembrane region" description="Helical" evidence="1">
    <location>
        <begin position="968"/>
        <end position="987"/>
    </location>
</feature>
<proteinExistence type="predicted"/>
<dbReference type="PRINTS" id="PR00702">
    <property type="entry name" value="ACRIFLAVINRP"/>
</dbReference>
<dbReference type="Proteomes" id="UP000263040">
    <property type="component" value="Chromosome"/>
</dbReference>
<dbReference type="Pfam" id="PF00873">
    <property type="entry name" value="ACR_tran"/>
    <property type="match status" value="1"/>
</dbReference>
<dbReference type="Gene3D" id="3.30.70.1320">
    <property type="entry name" value="Multidrug efflux transporter AcrB pore domain like"/>
    <property type="match status" value="1"/>
</dbReference>
<feature type="transmembrane region" description="Helical" evidence="1">
    <location>
        <begin position="339"/>
        <end position="357"/>
    </location>
</feature>
<reference evidence="2 3" key="1">
    <citation type="submission" date="2018-08" db="EMBL/GenBank/DDBJ databases">
        <title>Complete genome of the Arcobacter suis type strain LMG 26152.</title>
        <authorList>
            <person name="Miller W.G."/>
            <person name="Yee E."/>
            <person name="Bono J.L."/>
        </authorList>
    </citation>
    <scope>NUCLEOTIDE SEQUENCE [LARGE SCALE GENOMIC DNA]</scope>
    <source>
        <strain evidence="2 3">CECT 7833</strain>
    </source>
</reference>
<keyword evidence="1" id="KW-1133">Transmembrane helix</keyword>
<dbReference type="SUPFAM" id="SSF82866">
    <property type="entry name" value="Multidrug efflux transporter AcrB transmembrane domain"/>
    <property type="match status" value="2"/>
</dbReference>
<protein>
    <submittedName>
        <fullName evidence="2">RND family efflux system, inner membrane transporter, AcrB family</fullName>
    </submittedName>
</protein>
<dbReference type="SUPFAM" id="SSF82693">
    <property type="entry name" value="Multidrug efflux transporter AcrB pore domain, PN1, PN2, PC1 and PC2 subdomains"/>
    <property type="match status" value="2"/>
</dbReference>
<keyword evidence="3" id="KW-1185">Reference proteome</keyword>
<name>A0AAD0SPU7_9BACT</name>
<feature type="transmembrane region" description="Helical" evidence="1">
    <location>
        <begin position="432"/>
        <end position="452"/>
    </location>
</feature>
<dbReference type="Gene3D" id="3.30.2090.10">
    <property type="entry name" value="Multidrug efflux transporter AcrB TolC docking domain, DN and DC subdomains"/>
    <property type="match status" value="2"/>
</dbReference>
<evidence type="ECO:0000313" key="3">
    <source>
        <dbReference type="Proteomes" id="UP000263040"/>
    </source>
</evidence>
<dbReference type="RefSeq" id="WP_118885751.1">
    <property type="nucleotide sequence ID" value="NZ_CP032100.1"/>
</dbReference>
<dbReference type="AlphaFoldDB" id="A0AAD0SPU7"/>
<feature type="transmembrane region" description="Helical" evidence="1">
    <location>
        <begin position="999"/>
        <end position="1023"/>
    </location>
</feature>
<keyword evidence="1" id="KW-0812">Transmembrane</keyword>
<organism evidence="2 3">
    <name type="scientific">Arcobacter suis CECT 7833</name>
    <dbReference type="NCBI Taxonomy" id="663365"/>
    <lineage>
        <taxon>Bacteria</taxon>
        <taxon>Pseudomonadati</taxon>
        <taxon>Campylobacterota</taxon>
        <taxon>Epsilonproteobacteria</taxon>
        <taxon>Campylobacterales</taxon>
        <taxon>Arcobacteraceae</taxon>
        <taxon>Arcobacter</taxon>
    </lineage>
</organism>
<evidence type="ECO:0000313" key="2">
    <source>
        <dbReference type="EMBL" id="AXX89197.1"/>
    </source>
</evidence>
<dbReference type="Gene3D" id="3.30.70.1430">
    <property type="entry name" value="Multidrug efflux transporter AcrB pore domain"/>
    <property type="match status" value="2"/>
</dbReference>
<dbReference type="Gene3D" id="1.20.1640.10">
    <property type="entry name" value="Multidrug efflux transporter AcrB transmembrane domain"/>
    <property type="match status" value="2"/>
</dbReference>
<feature type="transmembrane region" description="Helical" evidence="1">
    <location>
        <begin position="12"/>
        <end position="34"/>
    </location>
</feature>
<dbReference type="KEGG" id="asui:ASUIS_0701"/>
<feature type="transmembrane region" description="Helical" evidence="1">
    <location>
        <begin position="530"/>
        <end position="548"/>
    </location>
</feature>
<sequence length="1044" mass="114810">MDLIKFSLKNPITIIVGVLIVILFGIISLSKLPYQLTPNVTKPEIKITTTWAGATPYEIEREIIEEQEDALKSLNNLIEYESSSSDNAGEITLTFKLGTDIRVALQDVSNKLNEVSSYPDNVDEPIIETATASPVIWIMLQTLDENKRHVDEYKTFFEDEIKPIIKRVEGVAGTMTGGGREQEMQINLDMNKLASYNLTIPQVIDILKAENVDVSAGTQNMGRRAYRIRTVHKFTTLQEIRDIILISNREQRVTVADIADVDFGYETANSVAMFLGKDGIFLGVQPSADANIVKLTDDVEKVVNELNDTTLKKEGLNLKWIYDQRPYIAGAVHLVKKDIIIGGALAVMILMLFLRALSPTAVVSIAIPISVIGTFIFLSLMDRSLNTVSLAGISFSIGMLVDSAIVVLENIDRHRKEGMSITKAAYEGTKEVWGALLAGAATHMAVFIPIIFLEDEAGQLFKDIAIAATASCFISLFVSITVIPMLWKKIASLSSKEPKGETGLTRFGNKFVDMFMVITHWSLKSVKTRIITIGSLAIVSISIVWALFPKMDYLPQGNKNLIFNILITPPGLSYEERYNMGSYLMKKVEPNIGKDVDGVPGINRAFFVSFGDFNLFGGTSMHESRGRELIPFFRPIVNSLPSIFGVSLQSGVFEDGIGEGKTVNIDISGEKIEDIANVGMQLFMATSGAIEGAQVRPVPSIELLYPEVRIKPNQDALKALNLTSSDLGIMADVLMDGRKISDFEQDGKKKIDLVLKANDKQIQTPEDILATQVALPNGSLVPVSSLSTAELTTGISEIRHLDGKRTITLQVTPPPEMTIEETMTILDVALKKMKEEGKISDKVEIGISGTADKLTETIELLGMNFLLALVIVYLLMVALFGSFSYPFVIMFTVPLAMAGGFIGLAITDAFIEPQPLDVLTMFGFIILIGIVVNNSILIVHQSLNYIRINGYEYKEAIIEATKTRIRPIYMSSLTSIFGMMPLVLIPGPGSEFYRGLGSVMIGGLTFSTIFTIFVTPALLMFFIKAEEKISLNEKSIDDLDLSKS</sequence>